<keyword evidence="2" id="KW-1185">Reference proteome</keyword>
<dbReference type="InterPro" id="IPR044830">
    <property type="entry name" value="HD-Zip_III"/>
</dbReference>
<sequence>MPLLPSGFRVIPLDPKLDNPSANKTLDLASTLEVGPGGARPPWEAYLGNYNVRSVLTIVFQFTYENHLRDKIPVMARQYDDVVVKYHNTTLFVLQKVENAVGKYGRFQDKGFKNSSNFVSHTD</sequence>
<name>A0AAD8J6P4_9APIA</name>
<protein>
    <submittedName>
        <fullName evidence="1">Uncharacterized protein</fullName>
    </submittedName>
</protein>
<accession>A0AAD8J6P4</accession>
<dbReference type="PANTHER" id="PTHR45950">
    <property type="entry name" value="HOMEOBOX-LEUCINE ZIPPER PROTEIN ATHB-14"/>
    <property type="match status" value="1"/>
</dbReference>
<dbReference type="AlphaFoldDB" id="A0AAD8J6P4"/>
<proteinExistence type="predicted"/>
<reference evidence="1" key="2">
    <citation type="submission" date="2023-05" db="EMBL/GenBank/DDBJ databases">
        <authorList>
            <person name="Schelkunov M.I."/>
        </authorList>
    </citation>
    <scope>NUCLEOTIDE SEQUENCE</scope>
    <source>
        <strain evidence="1">Hsosn_3</strain>
        <tissue evidence="1">Leaf</tissue>
    </source>
</reference>
<reference evidence="1" key="1">
    <citation type="submission" date="2023-02" db="EMBL/GenBank/DDBJ databases">
        <title>Genome of toxic invasive species Heracleum sosnowskyi carries increased number of genes despite the absence of recent whole-genome duplications.</title>
        <authorList>
            <person name="Schelkunov M."/>
            <person name="Shtratnikova V."/>
            <person name="Makarenko M."/>
            <person name="Klepikova A."/>
            <person name="Omelchenko D."/>
            <person name="Novikova G."/>
            <person name="Obukhova E."/>
            <person name="Bogdanov V."/>
            <person name="Penin A."/>
            <person name="Logacheva M."/>
        </authorList>
    </citation>
    <scope>NUCLEOTIDE SEQUENCE</scope>
    <source>
        <strain evidence="1">Hsosn_3</strain>
        <tissue evidence="1">Leaf</tissue>
    </source>
</reference>
<dbReference type="GO" id="GO:0003700">
    <property type="term" value="F:DNA-binding transcription factor activity"/>
    <property type="evidence" value="ECO:0007669"/>
    <property type="project" value="InterPro"/>
</dbReference>
<evidence type="ECO:0000313" key="1">
    <source>
        <dbReference type="EMBL" id="KAK1398181.1"/>
    </source>
</evidence>
<comment type="caution">
    <text evidence="1">The sequence shown here is derived from an EMBL/GenBank/DDBJ whole genome shotgun (WGS) entry which is preliminary data.</text>
</comment>
<evidence type="ECO:0000313" key="2">
    <source>
        <dbReference type="Proteomes" id="UP001237642"/>
    </source>
</evidence>
<organism evidence="1 2">
    <name type="scientific">Heracleum sosnowskyi</name>
    <dbReference type="NCBI Taxonomy" id="360622"/>
    <lineage>
        <taxon>Eukaryota</taxon>
        <taxon>Viridiplantae</taxon>
        <taxon>Streptophyta</taxon>
        <taxon>Embryophyta</taxon>
        <taxon>Tracheophyta</taxon>
        <taxon>Spermatophyta</taxon>
        <taxon>Magnoliopsida</taxon>
        <taxon>eudicotyledons</taxon>
        <taxon>Gunneridae</taxon>
        <taxon>Pentapetalae</taxon>
        <taxon>asterids</taxon>
        <taxon>campanulids</taxon>
        <taxon>Apiales</taxon>
        <taxon>Apiaceae</taxon>
        <taxon>Apioideae</taxon>
        <taxon>apioid superclade</taxon>
        <taxon>Tordylieae</taxon>
        <taxon>Tordyliinae</taxon>
        <taxon>Heracleum</taxon>
    </lineage>
</organism>
<dbReference type="Proteomes" id="UP001237642">
    <property type="component" value="Unassembled WGS sequence"/>
</dbReference>
<dbReference type="EMBL" id="JAUIZM010000002">
    <property type="protein sequence ID" value="KAK1398181.1"/>
    <property type="molecule type" value="Genomic_DNA"/>
</dbReference>
<dbReference type="PANTHER" id="PTHR45950:SF7">
    <property type="entry name" value="HOMEOBOX-LEUCINE ZIPPER PROTEIN ATHB-14"/>
    <property type="match status" value="1"/>
</dbReference>
<gene>
    <name evidence="1" type="ORF">POM88_008044</name>
</gene>